<name>A0ABY5LLA6_9VIBR</name>
<keyword evidence="11" id="KW-1185">Reference proteome</keyword>
<dbReference type="GO" id="GO:0004673">
    <property type="term" value="F:protein histidine kinase activity"/>
    <property type="evidence" value="ECO:0007669"/>
    <property type="project" value="UniProtKB-EC"/>
</dbReference>
<evidence type="ECO:0000256" key="1">
    <source>
        <dbReference type="ARBA" id="ARBA00000085"/>
    </source>
</evidence>
<dbReference type="PANTHER" id="PTHR43065">
    <property type="entry name" value="SENSOR HISTIDINE KINASE"/>
    <property type="match status" value="1"/>
</dbReference>
<evidence type="ECO:0000313" key="10">
    <source>
        <dbReference type="EMBL" id="UUM32882.1"/>
    </source>
</evidence>
<feature type="transmembrane region" description="Helical" evidence="8">
    <location>
        <begin position="227"/>
        <end position="250"/>
    </location>
</feature>
<dbReference type="EC" id="2.7.13.3" evidence="2"/>
<feature type="transmembrane region" description="Helical" evidence="8">
    <location>
        <begin position="6"/>
        <end position="25"/>
    </location>
</feature>
<keyword evidence="4" id="KW-0547">Nucleotide-binding</keyword>
<evidence type="ECO:0000256" key="5">
    <source>
        <dbReference type="ARBA" id="ARBA00022777"/>
    </source>
</evidence>
<dbReference type="RefSeq" id="WP_257086583.1">
    <property type="nucleotide sequence ID" value="NZ_CP102097.1"/>
</dbReference>
<reference evidence="10" key="1">
    <citation type="submission" date="2022-07" db="EMBL/GenBank/DDBJ databases">
        <title>Complete genome of Vibrio japonicus strain JCM 31412T and phylogenomic assessment of the Nereis clade of the genus Vibrio.</title>
        <authorList>
            <person name="Shlafstein M.D."/>
            <person name="Emsley S.A."/>
            <person name="Ushijima B."/>
            <person name="Videau P."/>
            <person name="Saw J.H."/>
        </authorList>
    </citation>
    <scope>NUCLEOTIDE SEQUENCE</scope>
    <source>
        <strain evidence="10">JCM 31412</strain>
    </source>
</reference>
<dbReference type="Gene3D" id="3.30.565.10">
    <property type="entry name" value="Histidine kinase-like ATPase, C-terminal domain"/>
    <property type="match status" value="1"/>
</dbReference>
<evidence type="ECO:0000256" key="4">
    <source>
        <dbReference type="ARBA" id="ARBA00022741"/>
    </source>
</evidence>
<dbReference type="InterPro" id="IPR005467">
    <property type="entry name" value="His_kinase_dom"/>
</dbReference>
<dbReference type="InterPro" id="IPR004358">
    <property type="entry name" value="Sig_transdc_His_kin-like_C"/>
</dbReference>
<feature type="transmembrane region" description="Helical" evidence="8">
    <location>
        <begin position="161"/>
        <end position="180"/>
    </location>
</feature>
<dbReference type="InterPro" id="IPR014265">
    <property type="entry name" value="XrtA/PrsK"/>
</dbReference>
<proteinExistence type="predicted"/>
<dbReference type="SMART" id="SM00387">
    <property type="entry name" value="HATPase_c"/>
    <property type="match status" value="1"/>
</dbReference>
<dbReference type="NCBIfam" id="TIGR02916">
    <property type="entry name" value="PEP_his_kin"/>
    <property type="match status" value="1"/>
</dbReference>
<evidence type="ECO:0000256" key="2">
    <source>
        <dbReference type="ARBA" id="ARBA00012438"/>
    </source>
</evidence>
<keyword evidence="8" id="KW-0812">Transmembrane</keyword>
<dbReference type="Proteomes" id="UP001058602">
    <property type="component" value="Chromosome 2"/>
</dbReference>
<feature type="transmembrane region" description="Helical" evidence="8">
    <location>
        <begin position="186"/>
        <end position="206"/>
    </location>
</feature>
<sequence length="674" mass="77092">MEKWLGIVGFSLSGAAYLFSFLLLLFTQTQSRQRTMLALTFGLSIIWSISFALQSYYEFNLFQVLSAETLRNIFWVGILANILRHDENILTLISGSRLRVLISSLLAFSLVAELAIKPTSQTYDIFLIIHLSQSVFVLSLIEQLYRRTEPVHKWKIKPLCLGLGILFTYDLAFFSDALLMQRVDESFLYGRGWVSLISAPLIILTARRIQSWSIRLYVSRDILFHSTLLIVSGVYLLAMAMTGYLIKYLGYSWSNIAQYVFLALSCSVLVSLFLSESLRNQLKVFIVKHFYENKYDYREEWMKFATTLENNSETPYHIALTSMIKPFGCERGILFELSNNRLLERANFNIGANDYQSLLLDLSRKSIENQWIIDIDELKSEKSNTPFDFNRQDIAAIEEIKYIVPIAEPGSFNFVCLLSKINSSNKIDFEDRDLMRVISKQLSVFINLHITSMKLAESQQFSAFNQMSTFLVHDLKNVLAQLELLSKNAEKHKHNTEFIDDAFVTIDSAGARLNKVLSHLRKHRIQESIAETTDICDVVIQACNERMSALPKPVFDNKFQDKVFINADKERIKNVFSHLIQNSQDATQSDGCVKVSRIDREGYFGVSIEDNGTGMSEEFITNRLFKPFDTTKGNAGMGIGAYDAKKLIEQLNGYIEVRSEEGVGSRFDVYIPTE</sequence>
<protein>
    <recommendedName>
        <fullName evidence="2">histidine kinase</fullName>
        <ecNumber evidence="2">2.7.13.3</ecNumber>
    </recommendedName>
</protein>
<gene>
    <name evidence="10" type="primary">prsK</name>
    <name evidence="10" type="ORF">NP165_15080</name>
</gene>
<dbReference type="InterPro" id="IPR003594">
    <property type="entry name" value="HATPase_dom"/>
</dbReference>
<keyword evidence="8" id="KW-0472">Membrane</keyword>
<evidence type="ECO:0000256" key="8">
    <source>
        <dbReference type="SAM" id="Phobius"/>
    </source>
</evidence>
<accession>A0ABY5LLA6</accession>
<comment type="catalytic activity">
    <reaction evidence="1">
        <text>ATP + protein L-histidine = ADP + protein N-phospho-L-histidine.</text>
        <dbReference type="EC" id="2.7.13.3"/>
    </reaction>
</comment>
<dbReference type="EMBL" id="CP102097">
    <property type="protein sequence ID" value="UUM32882.1"/>
    <property type="molecule type" value="Genomic_DNA"/>
</dbReference>
<evidence type="ECO:0000256" key="7">
    <source>
        <dbReference type="ARBA" id="ARBA00023012"/>
    </source>
</evidence>
<organism evidence="10 11">
    <name type="scientific">Vibrio japonicus</name>
    <dbReference type="NCBI Taxonomy" id="1824638"/>
    <lineage>
        <taxon>Bacteria</taxon>
        <taxon>Pseudomonadati</taxon>
        <taxon>Pseudomonadota</taxon>
        <taxon>Gammaproteobacteria</taxon>
        <taxon>Vibrionales</taxon>
        <taxon>Vibrionaceae</taxon>
        <taxon>Vibrio</taxon>
    </lineage>
</organism>
<evidence type="ECO:0000259" key="9">
    <source>
        <dbReference type="PROSITE" id="PS50109"/>
    </source>
</evidence>
<dbReference type="PRINTS" id="PR00344">
    <property type="entry name" value="BCTRLSENSOR"/>
</dbReference>
<evidence type="ECO:0000313" key="11">
    <source>
        <dbReference type="Proteomes" id="UP001058602"/>
    </source>
</evidence>
<feature type="domain" description="Histidine kinase" evidence="9">
    <location>
        <begin position="470"/>
        <end position="674"/>
    </location>
</feature>
<keyword evidence="6" id="KW-0067">ATP-binding</keyword>
<keyword evidence="3 10" id="KW-0808">Transferase</keyword>
<dbReference type="PANTHER" id="PTHR43065:SF46">
    <property type="entry name" value="C4-DICARBOXYLATE TRANSPORT SENSOR PROTEIN DCTB"/>
    <property type="match status" value="1"/>
</dbReference>
<evidence type="ECO:0000256" key="6">
    <source>
        <dbReference type="ARBA" id="ARBA00022840"/>
    </source>
</evidence>
<dbReference type="PROSITE" id="PS50109">
    <property type="entry name" value="HIS_KIN"/>
    <property type="match status" value="1"/>
</dbReference>
<keyword evidence="7" id="KW-0902">Two-component regulatory system</keyword>
<dbReference type="SUPFAM" id="SSF55874">
    <property type="entry name" value="ATPase domain of HSP90 chaperone/DNA topoisomerase II/histidine kinase"/>
    <property type="match status" value="1"/>
</dbReference>
<feature type="transmembrane region" description="Helical" evidence="8">
    <location>
        <begin position="256"/>
        <end position="274"/>
    </location>
</feature>
<evidence type="ECO:0000256" key="3">
    <source>
        <dbReference type="ARBA" id="ARBA00022679"/>
    </source>
</evidence>
<dbReference type="Pfam" id="PF02518">
    <property type="entry name" value="HATPase_c"/>
    <property type="match status" value="1"/>
</dbReference>
<feature type="transmembrane region" description="Helical" evidence="8">
    <location>
        <begin position="37"/>
        <end position="57"/>
    </location>
</feature>
<dbReference type="InterPro" id="IPR036890">
    <property type="entry name" value="HATPase_C_sf"/>
</dbReference>
<keyword evidence="5 10" id="KW-0418">Kinase</keyword>
<keyword evidence="8" id="KW-1133">Transmembrane helix</keyword>